<dbReference type="AlphaFoldDB" id="A0A9P3PQV4"/>
<evidence type="ECO:0000313" key="2">
    <source>
        <dbReference type="Proteomes" id="UP001063166"/>
    </source>
</evidence>
<protein>
    <submittedName>
        <fullName evidence="1">Uncharacterized protein</fullName>
    </submittedName>
</protein>
<name>A0A9P3PQV4_LYOSH</name>
<dbReference type="Proteomes" id="UP001063166">
    <property type="component" value="Unassembled WGS sequence"/>
</dbReference>
<gene>
    <name evidence="1" type="ORF">LshimejAT787_0704280</name>
</gene>
<sequence>MENFDHVAKQLHTIDLLGLTSPFKSQWSSLRKDFRDLVWHFRSNAGFISARLKMFCTVVLPLAARNASTSRSHDEKLQVLRSFMSISADHAALTRNLAGNALKFNNALNSFNTEFLKFASQRVTAGPRELRELSQKLTDLEGNVRKLCLANGKFSSPDVTHLTYCIHRTCAWSKRKSSRARMSHQQLTPGTTDFATIDRLYEQLDLTRNEVAHAQYTAQVCHRKTDAITTAQTTMSTLVSDEMIALESGLSFFLIVWSALQSDCADILHWLQNPRNHPETPGAIVALLDGGQTLYATVADALDTCVMGIDPSHFTNP</sequence>
<keyword evidence="2" id="KW-1185">Reference proteome</keyword>
<proteinExistence type="predicted"/>
<reference evidence="1" key="1">
    <citation type="submission" date="2022-07" db="EMBL/GenBank/DDBJ databases">
        <title>The genome of Lyophyllum shimeji provides insight into the initial evolution of ectomycorrhizal fungal genome.</title>
        <authorList>
            <person name="Kobayashi Y."/>
            <person name="Shibata T."/>
            <person name="Hirakawa H."/>
            <person name="Shigenobu S."/>
            <person name="Nishiyama T."/>
            <person name="Yamada A."/>
            <person name="Hasebe M."/>
            <person name="Kawaguchi M."/>
        </authorList>
    </citation>
    <scope>NUCLEOTIDE SEQUENCE</scope>
    <source>
        <strain evidence="1">AT787</strain>
    </source>
</reference>
<organism evidence="1 2">
    <name type="scientific">Lyophyllum shimeji</name>
    <name type="common">Hon-shimeji</name>
    <name type="synonym">Tricholoma shimeji</name>
    <dbReference type="NCBI Taxonomy" id="47721"/>
    <lineage>
        <taxon>Eukaryota</taxon>
        <taxon>Fungi</taxon>
        <taxon>Dikarya</taxon>
        <taxon>Basidiomycota</taxon>
        <taxon>Agaricomycotina</taxon>
        <taxon>Agaricomycetes</taxon>
        <taxon>Agaricomycetidae</taxon>
        <taxon>Agaricales</taxon>
        <taxon>Tricholomatineae</taxon>
        <taxon>Lyophyllaceae</taxon>
        <taxon>Lyophyllum</taxon>
    </lineage>
</organism>
<dbReference type="EMBL" id="BRPK01000007">
    <property type="protein sequence ID" value="GLB39918.1"/>
    <property type="molecule type" value="Genomic_DNA"/>
</dbReference>
<accession>A0A9P3PQV4</accession>
<dbReference type="OrthoDB" id="2836601at2759"/>
<comment type="caution">
    <text evidence="1">The sequence shown here is derived from an EMBL/GenBank/DDBJ whole genome shotgun (WGS) entry which is preliminary data.</text>
</comment>
<evidence type="ECO:0000313" key="1">
    <source>
        <dbReference type="EMBL" id="GLB39918.1"/>
    </source>
</evidence>